<dbReference type="InterPro" id="IPR003660">
    <property type="entry name" value="HAMP_dom"/>
</dbReference>
<dbReference type="CDD" id="cd06225">
    <property type="entry name" value="HAMP"/>
    <property type="match status" value="1"/>
</dbReference>
<feature type="transmembrane region" description="Helical" evidence="10">
    <location>
        <begin position="285"/>
        <end position="308"/>
    </location>
</feature>
<sequence>MRLSLQTKITLQSIIVAIIIALGVGGVSFYAFKTDSDARIKSEASSQANAISTYINSWSNDRISTMEAIKQKIEASLQENPDVNEKDILNILQQAQASLGFGMTFLGMENGAMYRHDPSLNSADYDPRKRSWYIDAKAKNSAYVTAPYISASTKKLSMTFVEPITINGQFVGAIGGLVFLDSVLDSVLAMKVAGNGYSVLFDGDGKIIAHPNTEQILKDATDLSPVLTDSFFRDIRNQAKFAELNLDGKNIEMFASNIKGNPWVLGLMMDKDVLNAPLVGLGTNILVAVLVLLSIAILLVVQITRFLLKDLRRVSDSMAQIAQGNGDLTQRLTASSKDEIAVLVDNFNKFVALLHGTVSHLKKIGHELSGQASASHSSSRNSSLKLEEQQHNISMVATAIHQMAQATQEIASNATNTAINADETVAASNIGQSQVLKSQESIRTLAEDIQGVAGVINDLSTNADGINAILTTISGIAEQTNLLALNAAIEAARAGEQGRGFAVVADEVRVLSQRTYSSIEEIQKMIESLQKITKDAVNKIQLSHTRANSSVEDVNQARESLDKIQQSVTTINDRAAQIATATEEQTSVTAEVNQNTADIQQGSTELVAIAAESAARAEELKVLADDLIKNINHFRT</sequence>
<evidence type="ECO:0000256" key="7">
    <source>
        <dbReference type="ARBA" id="ARBA00023224"/>
    </source>
</evidence>
<evidence type="ECO:0000313" key="13">
    <source>
        <dbReference type="EMBL" id="PYF83527.1"/>
    </source>
</evidence>
<protein>
    <submittedName>
        <fullName evidence="13">Methyl-accepting chemotaxis sensory transducer with Cache sensor</fullName>
    </submittedName>
</protein>
<evidence type="ECO:0000256" key="6">
    <source>
        <dbReference type="ARBA" id="ARBA00023136"/>
    </source>
</evidence>
<comment type="similarity">
    <text evidence="8">Belongs to the methyl-accepting chemotaxis (MCP) protein family.</text>
</comment>
<gene>
    <name evidence="13" type="ORF">DFP75_102624</name>
</gene>
<keyword evidence="6 10" id="KW-0472">Membrane</keyword>
<dbReference type="Gene3D" id="3.30.450.20">
    <property type="entry name" value="PAS domain"/>
    <property type="match status" value="2"/>
</dbReference>
<evidence type="ECO:0000256" key="4">
    <source>
        <dbReference type="ARBA" id="ARBA00022692"/>
    </source>
</evidence>
<dbReference type="InterPro" id="IPR004089">
    <property type="entry name" value="MCPsignal_dom"/>
</dbReference>
<dbReference type="Gene3D" id="1.10.287.950">
    <property type="entry name" value="Methyl-accepting chemotaxis protein"/>
    <property type="match status" value="1"/>
</dbReference>
<dbReference type="FunFam" id="1.10.287.950:FF:000001">
    <property type="entry name" value="Methyl-accepting chemotaxis sensory transducer"/>
    <property type="match status" value="1"/>
</dbReference>
<keyword evidence="14" id="KW-1185">Reference proteome</keyword>
<dbReference type="GO" id="GO:0007165">
    <property type="term" value="P:signal transduction"/>
    <property type="evidence" value="ECO:0007669"/>
    <property type="project" value="UniProtKB-KW"/>
</dbReference>
<dbReference type="SMART" id="SM00283">
    <property type="entry name" value="MA"/>
    <property type="match status" value="1"/>
</dbReference>
<evidence type="ECO:0000256" key="9">
    <source>
        <dbReference type="PROSITE-ProRule" id="PRU00284"/>
    </source>
</evidence>
<dbReference type="InterPro" id="IPR029151">
    <property type="entry name" value="Sensor-like_sf"/>
</dbReference>
<dbReference type="PANTHER" id="PTHR32089:SF117">
    <property type="entry name" value="METHYL ACCEPTING SENSORY TRANSDUCER WITH CACHE_1 SMALL MOLECULE BINDING DOMAIN"/>
    <property type="match status" value="1"/>
</dbReference>
<dbReference type="EMBL" id="QKLW01000002">
    <property type="protein sequence ID" value="PYF83527.1"/>
    <property type="molecule type" value="Genomic_DNA"/>
</dbReference>
<dbReference type="GO" id="GO:0005886">
    <property type="term" value="C:plasma membrane"/>
    <property type="evidence" value="ECO:0007669"/>
    <property type="project" value="UniProtKB-SubCell"/>
</dbReference>
<evidence type="ECO:0000256" key="5">
    <source>
        <dbReference type="ARBA" id="ARBA00022989"/>
    </source>
</evidence>
<evidence type="ECO:0000256" key="1">
    <source>
        <dbReference type="ARBA" id="ARBA00004651"/>
    </source>
</evidence>
<dbReference type="PROSITE" id="PS50111">
    <property type="entry name" value="CHEMOTAXIS_TRANSDUC_2"/>
    <property type="match status" value="1"/>
</dbReference>
<proteinExistence type="inferred from homology"/>
<dbReference type="InterPro" id="IPR033479">
    <property type="entry name" value="dCache_1"/>
</dbReference>
<keyword evidence="4 10" id="KW-0812">Transmembrane</keyword>
<keyword evidence="7 9" id="KW-0807">Transducer</keyword>
<dbReference type="AlphaFoldDB" id="A0A318V7G6"/>
<organism evidence="13 14">
    <name type="scientific">Marinomonas alcarazii</name>
    <dbReference type="NCBI Taxonomy" id="491949"/>
    <lineage>
        <taxon>Bacteria</taxon>
        <taxon>Pseudomonadati</taxon>
        <taxon>Pseudomonadota</taxon>
        <taxon>Gammaproteobacteria</taxon>
        <taxon>Oceanospirillales</taxon>
        <taxon>Oceanospirillaceae</taxon>
        <taxon>Marinomonas</taxon>
    </lineage>
</organism>
<evidence type="ECO:0000256" key="10">
    <source>
        <dbReference type="SAM" id="Phobius"/>
    </source>
</evidence>
<dbReference type="SUPFAM" id="SSF58104">
    <property type="entry name" value="Methyl-accepting chemotaxis protein (MCP) signaling domain"/>
    <property type="match status" value="1"/>
</dbReference>
<evidence type="ECO:0000256" key="8">
    <source>
        <dbReference type="ARBA" id="ARBA00029447"/>
    </source>
</evidence>
<evidence type="ECO:0000259" key="12">
    <source>
        <dbReference type="PROSITE" id="PS50885"/>
    </source>
</evidence>
<evidence type="ECO:0000259" key="11">
    <source>
        <dbReference type="PROSITE" id="PS50111"/>
    </source>
</evidence>
<dbReference type="RefSeq" id="WP_110574016.1">
    <property type="nucleotide sequence ID" value="NZ_QKLW01000002.1"/>
</dbReference>
<dbReference type="PROSITE" id="PS50885">
    <property type="entry name" value="HAMP"/>
    <property type="match status" value="1"/>
</dbReference>
<dbReference type="GO" id="GO:0006935">
    <property type="term" value="P:chemotaxis"/>
    <property type="evidence" value="ECO:0007669"/>
    <property type="project" value="UniProtKB-KW"/>
</dbReference>
<evidence type="ECO:0000313" key="14">
    <source>
        <dbReference type="Proteomes" id="UP000247551"/>
    </source>
</evidence>
<dbReference type="Proteomes" id="UP000247551">
    <property type="component" value="Unassembled WGS sequence"/>
</dbReference>
<dbReference type="CDD" id="cd12912">
    <property type="entry name" value="PDC2_MCP_like"/>
    <property type="match status" value="1"/>
</dbReference>
<dbReference type="CDD" id="cd12913">
    <property type="entry name" value="PDC1_MCP_like"/>
    <property type="match status" value="1"/>
</dbReference>
<comment type="subcellular location">
    <subcellularLocation>
        <location evidence="1">Cell membrane</location>
        <topology evidence="1">Multi-pass membrane protein</topology>
    </subcellularLocation>
</comment>
<keyword evidence="3" id="KW-0145">Chemotaxis</keyword>
<dbReference type="CDD" id="cd11386">
    <property type="entry name" value="MCP_signal"/>
    <property type="match status" value="1"/>
</dbReference>
<accession>A0A318V7G6</accession>
<evidence type="ECO:0000256" key="2">
    <source>
        <dbReference type="ARBA" id="ARBA00022475"/>
    </source>
</evidence>
<comment type="caution">
    <text evidence="13">The sequence shown here is derived from an EMBL/GenBank/DDBJ whole genome shotgun (WGS) entry which is preliminary data.</text>
</comment>
<dbReference type="Pfam" id="PF00015">
    <property type="entry name" value="MCPsignal"/>
    <property type="match status" value="1"/>
</dbReference>
<dbReference type="SMART" id="SM00304">
    <property type="entry name" value="HAMP"/>
    <property type="match status" value="1"/>
</dbReference>
<reference evidence="13 14" key="1">
    <citation type="submission" date="2018-06" db="EMBL/GenBank/DDBJ databases">
        <title>Genomic Encyclopedia of Type Strains, Phase III (KMG-III): the genomes of soil and plant-associated and newly described type strains.</title>
        <authorList>
            <person name="Whitman W."/>
        </authorList>
    </citation>
    <scope>NUCLEOTIDE SEQUENCE [LARGE SCALE GENOMIC DNA]</scope>
    <source>
        <strain evidence="13 14">CECT 7730</strain>
    </source>
</reference>
<dbReference type="Pfam" id="PF02743">
    <property type="entry name" value="dCache_1"/>
    <property type="match status" value="1"/>
</dbReference>
<dbReference type="Pfam" id="PF00672">
    <property type="entry name" value="HAMP"/>
    <property type="match status" value="1"/>
</dbReference>
<dbReference type="PANTHER" id="PTHR32089">
    <property type="entry name" value="METHYL-ACCEPTING CHEMOTAXIS PROTEIN MCPB"/>
    <property type="match status" value="1"/>
</dbReference>
<feature type="transmembrane region" description="Helical" evidence="10">
    <location>
        <begin position="12"/>
        <end position="32"/>
    </location>
</feature>
<keyword evidence="5 10" id="KW-1133">Transmembrane helix</keyword>
<keyword evidence="2" id="KW-1003">Cell membrane</keyword>
<feature type="domain" description="HAMP" evidence="12">
    <location>
        <begin position="305"/>
        <end position="359"/>
    </location>
</feature>
<evidence type="ECO:0000256" key="3">
    <source>
        <dbReference type="ARBA" id="ARBA00022500"/>
    </source>
</evidence>
<name>A0A318V7G6_9GAMM</name>
<dbReference type="SUPFAM" id="SSF103190">
    <property type="entry name" value="Sensory domain-like"/>
    <property type="match status" value="1"/>
</dbReference>
<feature type="domain" description="Methyl-accepting transducer" evidence="11">
    <location>
        <begin position="364"/>
        <end position="600"/>
    </location>
</feature>